<dbReference type="SUPFAM" id="SSF52540">
    <property type="entry name" value="P-loop containing nucleoside triphosphate hydrolases"/>
    <property type="match status" value="1"/>
</dbReference>
<protein>
    <recommendedName>
        <fullName evidence="5">TIR domain-containing protein</fullName>
    </recommendedName>
</protein>
<gene>
    <name evidence="6" type="ORF">SSX86_007584</name>
</gene>
<evidence type="ECO:0000313" key="6">
    <source>
        <dbReference type="EMBL" id="KAK9073260.1"/>
    </source>
</evidence>
<keyword evidence="3" id="KW-0520">NAD</keyword>
<dbReference type="Gene3D" id="3.80.10.10">
    <property type="entry name" value="Ribonuclease Inhibitor"/>
    <property type="match status" value="2"/>
</dbReference>
<dbReference type="GO" id="GO:0006952">
    <property type="term" value="P:defense response"/>
    <property type="evidence" value="ECO:0007669"/>
    <property type="project" value="InterPro"/>
</dbReference>
<evidence type="ECO:0000313" key="7">
    <source>
        <dbReference type="Proteomes" id="UP001408789"/>
    </source>
</evidence>
<dbReference type="PROSITE" id="PS50104">
    <property type="entry name" value="TIR"/>
    <property type="match status" value="1"/>
</dbReference>
<evidence type="ECO:0000259" key="5">
    <source>
        <dbReference type="PROSITE" id="PS50104"/>
    </source>
</evidence>
<dbReference type="SUPFAM" id="SSF52200">
    <property type="entry name" value="Toll/Interleukin receptor TIR domain"/>
    <property type="match status" value="1"/>
</dbReference>
<feature type="domain" description="TIR" evidence="5">
    <location>
        <begin position="111"/>
        <end position="276"/>
    </location>
</feature>
<name>A0AAP0H829_9ASTR</name>
<keyword evidence="7" id="KW-1185">Reference proteome</keyword>
<dbReference type="SMART" id="SM00255">
    <property type="entry name" value="TIR"/>
    <property type="match status" value="1"/>
</dbReference>
<dbReference type="InterPro" id="IPR035897">
    <property type="entry name" value="Toll_tir_struct_dom_sf"/>
</dbReference>
<dbReference type="InterPro" id="IPR042197">
    <property type="entry name" value="Apaf_helical"/>
</dbReference>
<dbReference type="Gene3D" id="1.10.8.430">
    <property type="entry name" value="Helical domain of apoptotic protease-activating factors"/>
    <property type="match status" value="1"/>
</dbReference>
<keyword evidence="2" id="KW-0677">Repeat</keyword>
<dbReference type="Proteomes" id="UP001408789">
    <property type="component" value="Unassembled WGS sequence"/>
</dbReference>
<dbReference type="Pfam" id="PF01582">
    <property type="entry name" value="TIR"/>
    <property type="match status" value="1"/>
</dbReference>
<organism evidence="6 7">
    <name type="scientific">Deinandra increscens subsp. villosa</name>
    <dbReference type="NCBI Taxonomy" id="3103831"/>
    <lineage>
        <taxon>Eukaryota</taxon>
        <taxon>Viridiplantae</taxon>
        <taxon>Streptophyta</taxon>
        <taxon>Embryophyta</taxon>
        <taxon>Tracheophyta</taxon>
        <taxon>Spermatophyta</taxon>
        <taxon>Magnoliopsida</taxon>
        <taxon>eudicotyledons</taxon>
        <taxon>Gunneridae</taxon>
        <taxon>Pentapetalae</taxon>
        <taxon>asterids</taxon>
        <taxon>campanulids</taxon>
        <taxon>Asterales</taxon>
        <taxon>Asteraceae</taxon>
        <taxon>Asteroideae</taxon>
        <taxon>Heliantheae alliance</taxon>
        <taxon>Madieae</taxon>
        <taxon>Madiinae</taxon>
        <taxon>Deinandra</taxon>
    </lineage>
</organism>
<comment type="caution">
    <text evidence="6">The sequence shown here is derived from an EMBL/GenBank/DDBJ whole genome shotgun (WGS) entry which is preliminary data.</text>
</comment>
<evidence type="ECO:0000256" key="1">
    <source>
        <dbReference type="ARBA" id="ARBA00022614"/>
    </source>
</evidence>
<dbReference type="InterPro" id="IPR000157">
    <property type="entry name" value="TIR_dom"/>
</dbReference>
<dbReference type="EMBL" id="JBCNJP010000009">
    <property type="protein sequence ID" value="KAK9073260.1"/>
    <property type="molecule type" value="Genomic_DNA"/>
</dbReference>
<dbReference type="PANTHER" id="PTHR11017:SF492">
    <property type="entry name" value="TIR DOMAIN, P-LOOP CONTAINING NUCLEOSIDE TRIPHOSPHATE HYDROLASE"/>
    <property type="match status" value="1"/>
</dbReference>
<dbReference type="GO" id="GO:0007165">
    <property type="term" value="P:signal transduction"/>
    <property type="evidence" value="ECO:0007669"/>
    <property type="project" value="InterPro"/>
</dbReference>
<dbReference type="GO" id="GO:0043531">
    <property type="term" value="F:ADP binding"/>
    <property type="evidence" value="ECO:0007669"/>
    <property type="project" value="InterPro"/>
</dbReference>
<dbReference type="InterPro" id="IPR027417">
    <property type="entry name" value="P-loop_NTPase"/>
</dbReference>
<dbReference type="Pfam" id="PF00931">
    <property type="entry name" value="NB-ARC"/>
    <property type="match status" value="1"/>
</dbReference>
<dbReference type="PRINTS" id="PR00364">
    <property type="entry name" value="DISEASERSIST"/>
</dbReference>
<dbReference type="Gene3D" id="3.40.50.10140">
    <property type="entry name" value="Toll/interleukin-1 receptor homology (TIR) domain"/>
    <property type="match status" value="1"/>
</dbReference>
<dbReference type="SUPFAM" id="SSF52058">
    <property type="entry name" value="L domain-like"/>
    <property type="match status" value="1"/>
</dbReference>
<dbReference type="PANTHER" id="PTHR11017">
    <property type="entry name" value="LEUCINE-RICH REPEAT-CONTAINING PROTEIN"/>
    <property type="match status" value="1"/>
</dbReference>
<evidence type="ECO:0000256" key="4">
    <source>
        <dbReference type="SAM" id="MobiDB-lite"/>
    </source>
</evidence>
<reference evidence="6 7" key="1">
    <citation type="submission" date="2024-04" db="EMBL/GenBank/DDBJ databases">
        <title>The reference genome of an endangered Asteraceae, Deinandra increscens subsp. villosa, native to the Central Coast of California.</title>
        <authorList>
            <person name="Guilliams M."/>
            <person name="Hasenstab-Lehman K."/>
            <person name="Meyer R."/>
            <person name="Mcevoy S."/>
        </authorList>
    </citation>
    <scope>NUCLEOTIDE SEQUENCE [LARGE SCALE GENOMIC DNA]</scope>
    <source>
        <tissue evidence="6">Leaf</tissue>
    </source>
</reference>
<dbReference type="Pfam" id="PF23282">
    <property type="entry name" value="WHD_ROQ1"/>
    <property type="match status" value="1"/>
</dbReference>
<dbReference type="InterPro" id="IPR058192">
    <property type="entry name" value="WHD_ROQ1-like"/>
</dbReference>
<dbReference type="Gene3D" id="3.40.50.300">
    <property type="entry name" value="P-loop containing nucleotide triphosphate hydrolases"/>
    <property type="match status" value="1"/>
</dbReference>
<evidence type="ECO:0000256" key="3">
    <source>
        <dbReference type="ARBA" id="ARBA00023027"/>
    </source>
</evidence>
<evidence type="ECO:0000256" key="2">
    <source>
        <dbReference type="ARBA" id="ARBA00022737"/>
    </source>
</evidence>
<dbReference type="InterPro" id="IPR032675">
    <property type="entry name" value="LRR_dom_sf"/>
</dbReference>
<dbReference type="InterPro" id="IPR002182">
    <property type="entry name" value="NB-ARC"/>
</dbReference>
<dbReference type="FunFam" id="3.40.50.10140:FF:000007">
    <property type="entry name" value="Disease resistance protein (TIR-NBS-LRR class)"/>
    <property type="match status" value="1"/>
</dbReference>
<keyword evidence="1" id="KW-0433">Leucine-rich repeat</keyword>
<proteinExistence type="predicted"/>
<feature type="region of interest" description="Disordered" evidence="4">
    <location>
        <begin position="1"/>
        <end position="20"/>
    </location>
</feature>
<sequence>MGDLGSIIQGSQGTYSSSDNSSSTVLQLRYDIPVLQTVPVALLDRLLVGVGILVVLQENNKPKPNAKTINHHHHSIDHGPQGLAVMVWLRACVSLMLMASTSSKPSHPNNTRFHVFLNFRGVDSRHSFTDHLDAALNRAGIHSFRDDDEIRRGRVLKPEIGKAIETSRASIVVLSENYAKSRWCLEELWLILQQKRKGNHFVLPVFYHVDPSDVRNQRKGFAMEANEGIEGSNWTEVDMNRWKSALTEVANLTGMVASGSETEFIAKIVFTIQYELDLKLVSTPAHLTGMETRAKQISSWLKNEHSCINVLAICGMGGSGKTTLAQYIYNSNKQNFESSCFLEEIGEHSKQTSGLLGLQKQVLIDILGGKNEMISCVAEATNKINEVLQMKNVLIVLDDIDEHDKLGALLGTNVIHTQSKIIITTRLLDIQSWFAPISWRCHVHELQLLNGHESLEILSWHAFGSQLPPKGFNELAVELAQYCGGNPLALKVLGSSLYVSVEDPRERNSIIEIWRSRLNSLSSSKGDLDFKIQGVLQKSFDSLPLSCYKELFLHIVIFFVGEDEDYVVKILEQDWHAKAGIMTLINRCLLTISPNKKLMVHQLLQDMGRNIVREESKDPSRCKRVWSSDEAYRVLTKGDGLEIIEGLTLDTRKLKKETKAFAIETSSLEKMLNLKLLQLKYVKLSGHYKNIPELRWLCWHGCHLRTIPSVIMTSNFLVAIDLTRGNLEMFEPPAVLHSLKIVNLKSCHKLVSIRSLYRLPNLVTLILWWCLNLTHICKTIGELENLALLNLAGCQKLWKSSSNKMLLNQQERLKALCVGGAITQQPLYFLPRSLKFLFFDHCNLEYHNDLRVIYNGQLLGLSLRGNKFEFMPNNIDFKMLRILNLNYCINLKSISCLPNTLEELYTYQCKSLEKVTFETEHFSLQKFEYRGCFKLCEVQGLFKLVAIKELDEADLGHMKWIKAYQDHKVDLVGDEITMGRIWHIQMLYQYGIRSTTYMQDINDQSMITSEYTSGNEFLYFRVSLHPKRHMIQGLNVSCLYRSSGCKYEDWWPLFGMISNVTKGITWIYNPLVYCKPRVDEDAMWLSYWPIGNFLDVGDVIEVHIIVGKEMMVSKCGVSLVYINDGEVQQEEKWEFETKTRGVHYLGHCDFFKLVAFELLQGCYLGHCDTTPYNQLHRWRKSYQPWNLDASFMHLKYSVEAHRDTVYKGIWLGLFNSKSDIPKIKNVVSMLVGVEDVYYFIQVRQLYVLGCVDSKAVETCVREYDKTIKLLMVNYNAKRIRKRYHMNNVMWGPNFITS</sequence>
<accession>A0AAP0H829</accession>
<dbReference type="InterPro" id="IPR044974">
    <property type="entry name" value="Disease_R_plants"/>
</dbReference>